<dbReference type="EMBL" id="CP014224">
    <property type="protein sequence ID" value="ANW97197.1"/>
    <property type="molecule type" value="Genomic_DNA"/>
</dbReference>
<keyword evidence="6" id="KW-1185">Reference proteome</keyword>
<feature type="chain" id="PRO_5008532622" description="HMA domain-containing protein" evidence="3">
    <location>
        <begin position="23"/>
        <end position="200"/>
    </location>
</feature>
<feature type="region of interest" description="Disordered" evidence="2">
    <location>
        <begin position="178"/>
        <end position="200"/>
    </location>
</feature>
<keyword evidence="1" id="KW-0479">Metal-binding</keyword>
<reference evidence="5 6" key="1">
    <citation type="submission" date="2016-02" db="EMBL/GenBank/DDBJ databases">
        <authorList>
            <person name="Wen L."/>
            <person name="He K."/>
            <person name="Yang H."/>
        </authorList>
    </citation>
    <scope>NUCLEOTIDE SEQUENCE [LARGE SCALE GENOMIC DNA]</scope>
    <source>
        <strain evidence="5 6">CZ1127</strain>
    </source>
</reference>
<dbReference type="KEGG" id="wfu:AXE80_13260"/>
<dbReference type="InterPro" id="IPR036163">
    <property type="entry name" value="HMA_dom_sf"/>
</dbReference>
<sequence>MKITTKYLCIAFLAFITLSACKPSDKKSAEQQIDLPVKMQTASIDIEGMTCEIGCAKTIESKISKIEGVTESKVDFEAKKGTFTFDSNKTSEASIISTINGLLDGKTYTASAGKSCCANKEVKECTQACAEKCGHKVGEVCEKCSTKKESCCATDKAKECSKACAEKCEHKEGETCAKSSTKNETCKPGCEKPCCSTESK</sequence>
<dbReference type="Pfam" id="PF00403">
    <property type="entry name" value="HMA"/>
    <property type="match status" value="1"/>
</dbReference>
<dbReference type="AlphaFoldDB" id="A0A1B1Y8U7"/>
<dbReference type="SUPFAM" id="SSF55008">
    <property type="entry name" value="HMA, heavy metal-associated domain"/>
    <property type="match status" value="1"/>
</dbReference>
<dbReference type="CDD" id="cd00371">
    <property type="entry name" value="HMA"/>
    <property type="match status" value="1"/>
</dbReference>
<dbReference type="GO" id="GO:0046872">
    <property type="term" value="F:metal ion binding"/>
    <property type="evidence" value="ECO:0007669"/>
    <property type="project" value="UniProtKB-KW"/>
</dbReference>
<dbReference type="PROSITE" id="PS51257">
    <property type="entry name" value="PROKAR_LIPOPROTEIN"/>
    <property type="match status" value="1"/>
</dbReference>
<evidence type="ECO:0000259" key="4">
    <source>
        <dbReference type="PROSITE" id="PS50846"/>
    </source>
</evidence>
<feature type="domain" description="HMA" evidence="4">
    <location>
        <begin position="40"/>
        <end position="107"/>
    </location>
</feature>
<evidence type="ECO:0000256" key="1">
    <source>
        <dbReference type="ARBA" id="ARBA00022723"/>
    </source>
</evidence>
<evidence type="ECO:0000313" key="6">
    <source>
        <dbReference type="Proteomes" id="UP000092967"/>
    </source>
</evidence>
<keyword evidence="3" id="KW-0732">Signal</keyword>
<accession>A0A1B1Y8U7</accession>
<proteinExistence type="predicted"/>
<dbReference type="PROSITE" id="PS50846">
    <property type="entry name" value="HMA_2"/>
    <property type="match status" value="1"/>
</dbReference>
<evidence type="ECO:0000313" key="5">
    <source>
        <dbReference type="EMBL" id="ANW97197.1"/>
    </source>
</evidence>
<dbReference type="RefSeq" id="WP_068828166.1">
    <property type="nucleotide sequence ID" value="NZ_CP014224.1"/>
</dbReference>
<dbReference type="STRING" id="1790137.AXE80_13260"/>
<organism evidence="5 6">
    <name type="scientific">Wenyingzhuangia fucanilytica</name>
    <dbReference type="NCBI Taxonomy" id="1790137"/>
    <lineage>
        <taxon>Bacteria</taxon>
        <taxon>Pseudomonadati</taxon>
        <taxon>Bacteroidota</taxon>
        <taxon>Flavobacteriia</taxon>
        <taxon>Flavobacteriales</taxon>
        <taxon>Flavobacteriaceae</taxon>
        <taxon>Wenyingzhuangia</taxon>
    </lineage>
</organism>
<evidence type="ECO:0000256" key="2">
    <source>
        <dbReference type="SAM" id="MobiDB-lite"/>
    </source>
</evidence>
<gene>
    <name evidence="5" type="ORF">AXE80_13260</name>
</gene>
<protein>
    <recommendedName>
        <fullName evidence="4">HMA domain-containing protein</fullName>
    </recommendedName>
</protein>
<dbReference type="Gene3D" id="3.30.70.100">
    <property type="match status" value="1"/>
</dbReference>
<dbReference type="OrthoDB" id="1178902at2"/>
<dbReference type="Proteomes" id="UP000092967">
    <property type="component" value="Chromosome"/>
</dbReference>
<evidence type="ECO:0000256" key="3">
    <source>
        <dbReference type="SAM" id="SignalP"/>
    </source>
</evidence>
<name>A0A1B1Y8U7_9FLAO</name>
<feature type="signal peptide" evidence="3">
    <location>
        <begin position="1"/>
        <end position="22"/>
    </location>
</feature>
<dbReference type="InterPro" id="IPR006121">
    <property type="entry name" value="HMA_dom"/>
</dbReference>
<dbReference type="FunFam" id="3.30.70.100:FF:000001">
    <property type="entry name" value="ATPase copper transporting beta"/>
    <property type="match status" value="1"/>
</dbReference>